<evidence type="ECO:0000259" key="1">
    <source>
        <dbReference type="Pfam" id="PF00561"/>
    </source>
</evidence>
<keyword evidence="2" id="KW-0378">Hydrolase</keyword>
<accession>A0A8J8SHH9</accession>
<evidence type="ECO:0000313" key="3">
    <source>
        <dbReference type="Proteomes" id="UP000683246"/>
    </source>
</evidence>
<organism evidence="2 3">
    <name type="scientific">Vallitalea pronyensis</name>
    <dbReference type="NCBI Taxonomy" id="1348613"/>
    <lineage>
        <taxon>Bacteria</taxon>
        <taxon>Bacillati</taxon>
        <taxon>Bacillota</taxon>
        <taxon>Clostridia</taxon>
        <taxon>Lachnospirales</taxon>
        <taxon>Vallitaleaceae</taxon>
        <taxon>Vallitalea</taxon>
    </lineage>
</organism>
<reference evidence="2" key="1">
    <citation type="submission" date="2020-07" db="EMBL/GenBank/DDBJ databases">
        <title>Vallitalea pronyensis genome.</title>
        <authorList>
            <person name="Postec A."/>
        </authorList>
    </citation>
    <scope>NUCLEOTIDE SEQUENCE</scope>
    <source>
        <strain evidence="2">FatNI3</strain>
    </source>
</reference>
<dbReference type="InterPro" id="IPR000073">
    <property type="entry name" value="AB_hydrolase_1"/>
</dbReference>
<dbReference type="Proteomes" id="UP000683246">
    <property type="component" value="Chromosome"/>
</dbReference>
<dbReference type="Pfam" id="PF00561">
    <property type="entry name" value="Abhydrolase_1"/>
    <property type="match status" value="1"/>
</dbReference>
<keyword evidence="3" id="KW-1185">Reference proteome</keyword>
<dbReference type="Gene3D" id="3.40.50.1820">
    <property type="entry name" value="alpha/beta hydrolase"/>
    <property type="match status" value="1"/>
</dbReference>
<dbReference type="GO" id="GO:0016787">
    <property type="term" value="F:hydrolase activity"/>
    <property type="evidence" value="ECO:0007669"/>
    <property type="project" value="UniProtKB-KW"/>
</dbReference>
<dbReference type="InterPro" id="IPR029058">
    <property type="entry name" value="AB_hydrolase_fold"/>
</dbReference>
<dbReference type="PANTHER" id="PTHR43798">
    <property type="entry name" value="MONOACYLGLYCEROL LIPASE"/>
    <property type="match status" value="1"/>
</dbReference>
<dbReference type="EMBL" id="CP058649">
    <property type="protein sequence ID" value="QUI23413.1"/>
    <property type="molecule type" value="Genomic_DNA"/>
</dbReference>
<proteinExistence type="predicted"/>
<feature type="domain" description="AB hydrolase-1" evidence="1">
    <location>
        <begin position="53"/>
        <end position="152"/>
    </location>
</feature>
<protein>
    <submittedName>
        <fullName evidence="2">Alpha/beta hydrolase</fullName>
    </submittedName>
</protein>
<name>A0A8J8SHH9_9FIRM</name>
<dbReference type="KEGG" id="vpy:HZI73_14455"/>
<dbReference type="AlphaFoldDB" id="A0A8J8SHH9"/>
<gene>
    <name evidence="2" type="ORF">HZI73_14455</name>
</gene>
<dbReference type="InterPro" id="IPR050266">
    <property type="entry name" value="AB_hydrolase_sf"/>
</dbReference>
<sequence>MSKGIFKSENKKREIINFYNKILKRWPVNYEEITINTKYGDTHILLSGNKDNPPLVLIHGSASNSAMWIGDIENYVKYFRVYMIDIPGEPGKSQELRFDIETSESAKWLDNIISELNIKMFCLGGISFGGWIAVDYSVKNPGKVEKLFLLCPAGIGKQKTKYIPYLVFMALLGQYGSKKVLEKICYGEEIDQEALYFNHLISKGFNPRMKKFPIFEDKQLRSLTMKTCLILGKKDIVFDSEDTLKRAINNIPNLNYEMLLDKGHGLINKSKQIIDFLLDEAYSEQCEKEAIIK</sequence>
<evidence type="ECO:0000313" key="2">
    <source>
        <dbReference type="EMBL" id="QUI23413.1"/>
    </source>
</evidence>
<dbReference type="SUPFAM" id="SSF53474">
    <property type="entry name" value="alpha/beta-Hydrolases"/>
    <property type="match status" value="1"/>
</dbReference>
<dbReference type="RefSeq" id="WP_212694098.1">
    <property type="nucleotide sequence ID" value="NZ_CP058649.1"/>
</dbReference>